<protein>
    <submittedName>
        <fullName evidence="9">Citrate transporter</fullName>
    </submittedName>
</protein>
<feature type="transmembrane region" description="Helical" evidence="6">
    <location>
        <begin position="323"/>
        <end position="342"/>
    </location>
</feature>
<evidence type="ECO:0000256" key="4">
    <source>
        <dbReference type="ARBA" id="ARBA00022989"/>
    </source>
</evidence>
<dbReference type="InterPro" id="IPR004680">
    <property type="entry name" value="Cit_transptr-like_dom"/>
</dbReference>
<feature type="transmembrane region" description="Helical" evidence="6">
    <location>
        <begin position="230"/>
        <end position="247"/>
    </location>
</feature>
<reference evidence="9 10" key="1">
    <citation type="submission" date="2018-06" db="EMBL/GenBank/DDBJ databases">
        <authorList>
            <person name="Strepis N."/>
        </authorList>
    </citation>
    <scope>NUCLEOTIDE SEQUENCE [LARGE SCALE GENOMIC DNA]</scope>
    <source>
        <strain evidence="9">LUCI</strain>
    </source>
</reference>
<dbReference type="NCBIfam" id="TIGR00784">
    <property type="entry name" value="citMHS"/>
    <property type="match status" value="1"/>
</dbReference>
<sequence>MIALLGLVTILVLLTAIITKKLSPLVALIFIPIVASLLAGFGLSTSKFILNGIKEVAPVATMFVFAILFFGIMSDAGLFDPIINVILRTVGAKPTRILMGTTLLGLLIHLDGSGAVCFLITIPAMLPIYERLGMDKRLLCLMVAMASGVNYLPWTGPTIRAALVMHMPVTAIFTPLVIPQIVGLIYIFTVAYLLGKREARRLGLDNGATVDVILKRELTDEEKVLRRPKLVLFNGILALIVMGIMISGKVDPAPMFMIGTVIAMIANYPNVDQQKARIDAHAKAALMMASILLAAGAFIGIMGGTGMTTAMAKVAVSFVPKSLAHHIPFGLGIISMPLSMIFDPDSYYLGVMPVVATVGKMLGVAPIQIAQASLMGQMTVGFPVSPLTPATFLIVGLTGVELGDHQKFSIPYLWGATIIMTITCAIIGVFPF</sequence>
<dbReference type="PANTHER" id="PTHR30354">
    <property type="entry name" value="GNT FAMILY GLUCONATE TRANSPORTER"/>
    <property type="match status" value="1"/>
</dbReference>
<dbReference type="GO" id="GO:0015128">
    <property type="term" value="F:gluconate transmembrane transporter activity"/>
    <property type="evidence" value="ECO:0007669"/>
    <property type="project" value="InterPro"/>
</dbReference>
<dbReference type="OrthoDB" id="5329450at2"/>
<keyword evidence="3 6" id="KW-0812">Transmembrane</keyword>
<gene>
    <name evidence="8" type="ORF">LUCI_3599</name>
    <name evidence="9" type="ORF">LUCI_3672</name>
</gene>
<keyword evidence="5 6" id="KW-0472">Membrane</keyword>
<evidence type="ECO:0000256" key="1">
    <source>
        <dbReference type="ARBA" id="ARBA00004141"/>
    </source>
</evidence>
<evidence type="ECO:0000256" key="6">
    <source>
        <dbReference type="SAM" id="Phobius"/>
    </source>
</evidence>
<evidence type="ECO:0000256" key="3">
    <source>
        <dbReference type="ARBA" id="ARBA00022692"/>
    </source>
</evidence>
<dbReference type="AlphaFoldDB" id="A0A498RBT2"/>
<name>A0A498RBT2_9FIRM</name>
<dbReference type="PANTHER" id="PTHR30354:SF26">
    <property type="entry name" value="TRANSPORTER, PUTATIVE-RELATED"/>
    <property type="match status" value="1"/>
</dbReference>
<keyword evidence="10" id="KW-1185">Reference proteome</keyword>
<feature type="transmembrane region" description="Helical" evidence="6">
    <location>
        <begin position="253"/>
        <end position="271"/>
    </location>
</feature>
<keyword evidence="2" id="KW-0813">Transport</keyword>
<dbReference type="Proteomes" id="UP000277811">
    <property type="component" value="Unassembled WGS sequence"/>
</dbReference>
<proteinExistence type="predicted"/>
<comment type="subcellular location">
    <subcellularLocation>
        <location evidence="1">Membrane</location>
        <topology evidence="1">Multi-pass membrane protein</topology>
    </subcellularLocation>
</comment>
<accession>A0A498RBT2</accession>
<feature type="transmembrane region" description="Helical" evidence="6">
    <location>
        <begin position="176"/>
        <end position="194"/>
    </location>
</feature>
<feature type="transmembrane region" description="Helical" evidence="6">
    <location>
        <begin position="103"/>
        <end position="126"/>
    </location>
</feature>
<dbReference type="EMBL" id="UPPP01000089">
    <property type="protein sequence ID" value="VBB08400.1"/>
    <property type="molecule type" value="Genomic_DNA"/>
</dbReference>
<dbReference type="Pfam" id="PF03600">
    <property type="entry name" value="CitMHS"/>
    <property type="match status" value="1"/>
</dbReference>
<keyword evidence="4 6" id="KW-1133">Transmembrane helix</keyword>
<feature type="transmembrane region" description="Helical" evidence="6">
    <location>
        <begin position="138"/>
        <end position="156"/>
    </location>
</feature>
<feature type="transmembrane region" description="Helical" evidence="6">
    <location>
        <begin position="349"/>
        <end position="369"/>
    </location>
</feature>
<feature type="transmembrane region" description="Helical" evidence="6">
    <location>
        <begin position="283"/>
        <end position="303"/>
    </location>
</feature>
<evidence type="ECO:0000256" key="5">
    <source>
        <dbReference type="ARBA" id="ARBA00023136"/>
    </source>
</evidence>
<dbReference type="InterPro" id="IPR014738">
    <property type="entry name" value="Citrate_transporter"/>
</dbReference>
<dbReference type="RefSeq" id="WP_122629231.1">
    <property type="nucleotide sequence ID" value="NZ_UPPP01000087.1"/>
</dbReference>
<dbReference type="EMBL" id="UPPP01000087">
    <property type="protein sequence ID" value="VBB08328.1"/>
    <property type="molecule type" value="Genomic_DNA"/>
</dbReference>
<evidence type="ECO:0000256" key="2">
    <source>
        <dbReference type="ARBA" id="ARBA00022448"/>
    </source>
</evidence>
<organism evidence="9 10">
    <name type="scientific">Lucifera butyrica</name>
    <dbReference type="NCBI Taxonomy" id="1351585"/>
    <lineage>
        <taxon>Bacteria</taxon>
        <taxon>Bacillati</taxon>
        <taxon>Bacillota</taxon>
        <taxon>Negativicutes</taxon>
        <taxon>Veillonellales</taxon>
        <taxon>Veillonellaceae</taxon>
        <taxon>Lucifera</taxon>
    </lineage>
</organism>
<evidence type="ECO:0000313" key="9">
    <source>
        <dbReference type="EMBL" id="VBB08400.1"/>
    </source>
</evidence>
<feature type="transmembrane region" description="Helical" evidence="6">
    <location>
        <begin position="29"/>
        <end position="50"/>
    </location>
</feature>
<evidence type="ECO:0000313" key="10">
    <source>
        <dbReference type="Proteomes" id="UP000277811"/>
    </source>
</evidence>
<dbReference type="InterPro" id="IPR003474">
    <property type="entry name" value="Glcn_transporter"/>
</dbReference>
<feature type="transmembrane region" description="Helical" evidence="6">
    <location>
        <begin position="412"/>
        <end position="430"/>
    </location>
</feature>
<dbReference type="GO" id="GO:0015137">
    <property type="term" value="F:citrate transmembrane transporter activity"/>
    <property type="evidence" value="ECO:0007669"/>
    <property type="project" value="InterPro"/>
</dbReference>
<feature type="domain" description="Citrate transporter-like" evidence="7">
    <location>
        <begin position="16"/>
        <end position="376"/>
    </location>
</feature>
<evidence type="ECO:0000313" key="8">
    <source>
        <dbReference type="EMBL" id="VBB08328.1"/>
    </source>
</evidence>
<evidence type="ECO:0000259" key="7">
    <source>
        <dbReference type="Pfam" id="PF03600"/>
    </source>
</evidence>
<feature type="transmembrane region" description="Helical" evidence="6">
    <location>
        <begin position="62"/>
        <end position="83"/>
    </location>
</feature>
<dbReference type="GO" id="GO:0005886">
    <property type="term" value="C:plasma membrane"/>
    <property type="evidence" value="ECO:0007669"/>
    <property type="project" value="TreeGrafter"/>
</dbReference>
<feature type="transmembrane region" description="Helical" evidence="6">
    <location>
        <begin position="381"/>
        <end position="400"/>
    </location>
</feature>